<dbReference type="AlphaFoldDB" id="A0A381TWA4"/>
<keyword evidence="1" id="KW-1133">Transmembrane helix</keyword>
<dbReference type="Pfam" id="PF04186">
    <property type="entry name" value="FxsA"/>
    <property type="match status" value="1"/>
</dbReference>
<proteinExistence type="predicted"/>
<gene>
    <name evidence="2" type="ORF">METZ01_LOCUS73160</name>
</gene>
<dbReference type="NCBIfam" id="NF008528">
    <property type="entry name" value="PRK11463.1-2"/>
    <property type="match status" value="1"/>
</dbReference>
<evidence type="ECO:0008006" key="3">
    <source>
        <dbReference type="Google" id="ProtNLM"/>
    </source>
</evidence>
<protein>
    <recommendedName>
        <fullName evidence="3">FxsA cytoplasmic membrane protein</fullName>
    </recommendedName>
</protein>
<feature type="transmembrane region" description="Helical" evidence="1">
    <location>
        <begin position="26"/>
        <end position="46"/>
    </location>
</feature>
<feature type="transmembrane region" description="Helical" evidence="1">
    <location>
        <begin position="67"/>
        <end position="89"/>
    </location>
</feature>
<sequence length="144" mass="16001">MNILFLLLIGVPAIEIFIMIKVGQNIGAPNTISLIFLTAIIGIYFAKITGLNTLRSAIYKLRKNKDQIPLFEIISGASIAFAALLLIIPGFITDVFGFLLLMPFTRNMLTNLYLKKKPNVDTGPKDYIDGEVIKKKEDKNKDGL</sequence>
<reference evidence="2" key="1">
    <citation type="submission" date="2018-05" db="EMBL/GenBank/DDBJ databases">
        <authorList>
            <person name="Lanie J.A."/>
            <person name="Ng W.-L."/>
            <person name="Kazmierczak K.M."/>
            <person name="Andrzejewski T.M."/>
            <person name="Davidsen T.M."/>
            <person name="Wayne K.J."/>
            <person name="Tettelin H."/>
            <person name="Glass J.I."/>
            <person name="Rusch D."/>
            <person name="Podicherti R."/>
            <person name="Tsui H.-C.T."/>
            <person name="Winkler M.E."/>
        </authorList>
    </citation>
    <scope>NUCLEOTIDE SEQUENCE</scope>
</reference>
<dbReference type="InterPro" id="IPR007313">
    <property type="entry name" value="FxsA"/>
</dbReference>
<evidence type="ECO:0000313" key="2">
    <source>
        <dbReference type="EMBL" id="SVA20306.1"/>
    </source>
</evidence>
<organism evidence="2">
    <name type="scientific">marine metagenome</name>
    <dbReference type="NCBI Taxonomy" id="408172"/>
    <lineage>
        <taxon>unclassified sequences</taxon>
        <taxon>metagenomes</taxon>
        <taxon>ecological metagenomes</taxon>
    </lineage>
</organism>
<name>A0A381TWA4_9ZZZZ</name>
<dbReference type="PANTHER" id="PTHR35335:SF1">
    <property type="entry name" value="UPF0716 PROTEIN FXSA"/>
    <property type="match status" value="1"/>
</dbReference>
<dbReference type="EMBL" id="UINC01005282">
    <property type="protein sequence ID" value="SVA20306.1"/>
    <property type="molecule type" value="Genomic_DNA"/>
</dbReference>
<dbReference type="GO" id="GO:0016020">
    <property type="term" value="C:membrane"/>
    <property type="evidence" value="ECO:0007669"/>
    <property type="project" value="InterPro"/>
</dbReference>
<evidence type="ECO:0000256" key="1">
    <source>
        <dbReference type="SAM" id="Phobius"/>
    </source>
</evidence>
<keyword evidence="1" id="KW-0812">Transmembrane</keyword>
<accession>A0A381TWA4</accession>
<dbReference type="PANTHER" id="PTHR35335">
    <property type="entry name" value="UPF0716 PROTEIN FXSA"/>
    <property type="match status" value="1"/>
</dbReference>
<keyword evidence="1" id="KW-0472">Membrane</keyword>